<gene>
    <name evidence="2" type="ORF">BM221_008966</name>
</gene>
<dbReference type="Proteomes" id="UP000235728">
    <property type="component" value="Unassembled WGS sequence"/>
</dbReference>
<proteinExistence type="predicted"/>
<reference evidence="2 3" key="1">
    <citation type="journal article" date="2016" name="Appl. Microbiol. Biotechnol.">
        <title>Characterization of T-DNA insertion mutants with decreased virulence in the entomopathogenic fungus Beauveria bassiana JEF-007.</title>
        <authorList>
            <person name="Kim S."/>
            <person name="Lee S.J."/>
            <person name="Nai Y.S."/>
            <person name="Yu J.S."/>
            <person name="Lee M.R."/>
            <person name="Yang Y.T."/>
            <person name="Kim J.S."/>
        </authorList>
    </citation>
    <scope>NUCLEOTIDE SEQUENCE [LARGE SCALE GENOMIC DNA]</scope>
    <source>
        <strain evidence="2 3">JEF-007</strain>
    </source>
</reference>
<protein>
    <submittedName>
        <fullName evidence="2">Uncharacterized protein</fullName>
    </submittedName>
</protein>
<evidence type="ECO:0000313" key="3">
    <source>
        <dbReference type="Proteomes" id="UP000235728"/>
    </source>
</evidence>
<name>A0A2N6NE91_BEABA</name>
<keyword evidence="1" id="KW-0812">Transmembrane</keyword>
<evidence type="ECO:0000256" key="1">
    <source>
        <dbReference type="SAM" id="Phobius"/>
    </source>
</evidence>
<accession>A0A2N6NE91</accession>
<keyword evidence="1" id="KW-0472">Membrane</keyword>
<comment type="caution">
    <text evidence="2">The sequence shown here is derived from an EMBL/GenBank/DDBJ whole genome shotgun (WGS) entry which is preliminary data.</text>
</comment>
<organism evidence="2 3">
    <name type="scientific">Beauveria bassiana</name>
    <name type="common">White muscardine disease fungus</name>
    <name type="synonym">Tritirachium shiotae</name>
    <dbReference type="NCBI Taxonomy" id="176275"/>
    <lineage>
        <taxon>Eukaryota</taxon>
        <taxon>Fungi</taxon>
        <taxon>Dikarya</taxon>
        <taxon>Ascomycota</taxon>
        <taxon>Pezizomycotina</taxon>
        <taxon>Sordariomycetes</taxon>
        <taxon>Hypocreomycetidae</taxon>
        <taxon>Hypocreales</taxon>
        <taxon>Cordycipitaceae</taxon>
        <taxon>Beauveria</taxon>
    </lineage>
</organism>
<feature type="transmembrane region" description="Helical" evidence="1">
    <location>
        <begin position="27"/>
        <end position="45"/>
    </location>
</feature>
<sequence length="71" mass="8062">MVFVLYSYFTTLNKLEPGVEGRIQTGLVFWSNSVVNVTFAVILLASDIGYRKLTQNWAWSGAHYRIVGYEA</sequence>
<dbReference type="EMBL" id="MRVG01000010">
    <property type="protein sequence ID" value="PMB65605.1"/>
    <property type="molecule type" value="Genomic_DNA"/>
</dbReference>
<dbReference type="AlphaFoldDB" id="A0A2N6NE91"/>
<keyword evidence="1" id="KW-1133">Transmembrane helix</keyword>
<evidence type="ECO:0000313" key="2">
    <source>
        <dbReference type="EMBL" id="PMB65605.1"/>
    </source>
</evidence>